<dbReference type="EMBL" id="CP011110">
    <property type="protein sequence ID" value="AKA25690.1"/>
    <property type="molecule type" value="Genomic_DNA"/>
</dbReference>
<sequence length="199" mass="21080">MVLERLPKGLLVAGLACVISAAAAGSIAYGFGFRYAEALGNSNLQSFAATQAIQAGAAEKENRLQLLQQVTRANEAEALLLTTLNRHAEEKRQLQERIPHVTTQYIPAPGAVAKPIPRCVFTAGWLRDFNTALGVPAPGPGTAVTAAEKAAWPTTGSEAELLESGVTPADILAHAQDYGLWARSILAQLNALLNLQEKD</sequence>
<organism evidence="1 2">
    <name type="scientific">Pseudomonas chlororaphis</name>
    <dbReference type="NCBI Taxonomy" id="587753"/>
    <lineage>
        <taxon>Bacteria</taxon>
        <taxon>Pseudomonadati</taxon>
        <taxon>Pseudomonadota</taxon>
        <taxon>Gammaproteobacteria</taxon>
        <taxon>Pseudomonadales</taxon>
        <taxon>Pseudomonadaceae</taxon>
        <taxon>Pseudomonas</taxon>
    </lineage>
</organism>
<dbReference type="RefSeq" id="WP_045884643.1">
    <property type="nucleotide sequence ID" value="NZ_CP011110.1"/>
</dbReference>
<gene>
    <name evidence="1" type="ORF">PCL1606_42430</name>
</gene>
<evidence type="ECO:0008006" key="3">
    <source>
        <dbReference type="Google" id="ProtNLM"/>
    </source>
</evidence>
<protein>
    <recommendedName>
        <fullName evidence="3">Lysis protein</fullName>
    </recommendedName>
</protein>
<evidence type="ECO:0000313" key="1">
    <source>
        <dbReference type="EMBL" id="AKA25690.1"/>
    </source>
</evidence>
<dbReference type="KEGG" id="pcz:PCL1606_42430"/>
<dbReference type="AlphaFoldDB" id="A0A0D5Y3S8"/>
<dbReference type="Proteomes" id="UP000032748">
    <property type="component" value="Chromosome"/>
</dbReference>
<reference evidence="1 2" key="1">
    <citation type="journal article" date="2015" name="Mol. Plant Microbe Interact.">
        <title>Comparative Genomic Analysis of Pseudomonas chlororaphis PCL1606 Reveals New Insight into Antifungal Compounds Involved in Biocontrol.</title>
        <authorList>
            <person name="Calderon C.E."/>
            <person name="Ramos C."/>
            <person name="de Vicente A."/>
            <person name="Cazorla F.M."/>
        </authorList>
    </citation>
    <scope>NUCLEOTIDE SEQUENCE [LARGE SCALE GENOMIC DNA]</scope>
    <source>
        <strain evidence="1 2">PCL1606</strain>
    </source>
</reference>
<accession>A0A0D5Y3S8</accession>
<name>A0A0D5Y3S8_9PSED</name>
<evidence type="ECO:0000313" key="2">
    <source>
        <dbReference type="Proteomes" id="UP000032748"/>
    </source>
</evidence>
<dbReference type="OrthoDB" id="7028413at2"/>
<proteinExistence type="predicted"/>
<dbReference type="PATRIC" id="fig|587753.10.peg.4239"/>